<protein>
    <recommendedName>
        <fullName evidence="1">Amidohydrolase-related domain-containing protein</fullName>
    </recommendedName>
</protein>
<organism evidence="2">
    <name type="scientific">bioreactor metagenome</name>
    <dbReference type="NCBI Taxonomy" id="1076179"/>
    <lineage>
        <taxon>unclassified sequences</taxon>
        <taxon>metagenomes</taxon>
        <taxon>ecological metagenomes</taxon>
    </lineage>
</organism>
<dbReference type="SUPFAM" id="SSF51556">
    <property type="entry name" value="Metallo-dependent hydrolases"/>
    <property type="match status" value="1"/>
</dbReference>
<feature type="domain" description="Amidohydrolase-related" evidence="1">
    <location>
        <begin position="76"/>
        <end position="213"/>
    </location>
</feature>
<dbReference type="Pfam" id="PF04909">
    <property type="entry name" value="Amidohydro_2"/>
    <property type="match status" value="1"/>
</dbReference>
<dbReference type="InterPro" id="IPR032466">
    <property type="entry name" value="Metal_Hydrolase"/>
</dbReference>
<gene>
    <name evidence="2" type="ORF">SDC9_78818</name>
</gene>
<dbReference type="InterPro" id="IPR006680">
    <property type="entry name" value="Amidohydro-rel"/>
</dbReference>
<reference evidence="2" key="1">
    <citation type="submission" date="2019-08" db="EMBL/GenBank/DDBJ databases">
        <authorList>
            <person name="Kucharzyk K."/>
            <person name="Murdoch R.W."/>
            <person name="Higgins S."/>
            <person name="Loffler F."/>
        </authorList>
    </citation>
    <scope>NUCLEOTIDE SEQUENCE</scope>
</reference>
<evidence type="ECO:0000313" key="2">
    <source>
        <dbReference type="EMBL" id="MPM32256.1"/>
    </source>
</evidence>
<name>A0A644YUQ3_9ZZZZ</name>
<dbReference type="EMBL" id="VSSQ01006310">
    <property type="protein sequence ID" value="MPM32256.1"/>
    <property type="molecule type" value="Genomic_DNA"/>
</dbReference>
<comment type="caution">
    <text evidence="2">The sequence shown here is derived from an EMBL/GenBank/DDBJ whole genome shotgun (WGS) entry which is preliminary data.</text>
</comment>
<proteinExistence type="predicted"/>
<accession>A0A644YUQ3</accession>
<sequence>MPGLARLDPTPDILCVKLRRPETVFAFGCLDCTVYERDPLHCGGHFVRRAKQLLAMGCDGIKMLEGKPTMRRAFPIPDFDAPAWEPFWAFAERTRLPILWHVNDPEQYWNPEAISVYAKSSGWGYDENDVNNEAQYRQVRAVLERHPHLNITFAHFFFLSANLPRLSEWLDAFPNMRVDLTPGIELYENLSKNPDESRAFFARYADRIQLGTDIGGRTVMSGAAAELNEKESMRRIDIINSFLESTDERLIEADGNYLIKTKPFLLRGLGLKKELLDQICCKNFLAFVGDDPRTVNISALRRACRRLRRTLIKRAKSRGETPDLSAVEQDLLYLRTFRKKP</sequence>
<evidence type="ECO:0000259" key="1">
    <source>
        <dbReference type="Pfam" id="PF04909"/>
    </source>
</evidence>
<dbReference type="Gene3D" id="3.20.20.140">
    <property type="entry name" value="Metal-dependent hydrolases"/>
    <property type="match status" value="1"/>
</dbReference>
<dbReference type="AlphaFoldDB" id="A0A644YUQ3"/>
<dbReference type="GO" id="GO:0016787">
    <property type="term" value="F:hydrolase activity"/>
    <property type="evidence" value="ECO:0007669"/>
    <property type="project" value="InterPro"/>
</dbReference>